<dbReference type="Proteomes" id="UP000076871">
    <property type="component" value="Unassembled WGS sequence"/>
</dbReference>
<sequence length="86" mass="9508">MPPFRRVKAAVVSGAKRWLYRARLRSSLASVLYPSPNISVLGTTAFLLGYTCNLPISLLVERARDPAGSQCLFPLLISVFPPYRSI</sequence>
<accession>A0A165IH86</accession>
<proteinExistence type="predicted"/>
<protein>
    <submittedName>
        <fullName evidence="1">Uncharacterized protein</fullName>
    </submittedName>
</protein>
<dbReference type="GeneID" id="63824649"/>
<dbReference type="InParanoid" id="A0A165IH86"/>
<dbReference type="EMBL" id="KV427605">
    <property type="protein sequence ID" value="KZT13069.1"/>
    <property type="molecule type" value="Genomic_DNA"/>
</dbReference>
<name>A0A165IH86_9APHY</name>
<evidence type="ECO:0000313" key="1">
    <source>
        <dbReference type="EMBL" id="KZT13069.1"/>
    </source>
</evidence>
<keyword evidence="2" id="KW-1185">Reference proteome</keyword>
<dbReference type="AlphaFoldDB" id="A0A165IH86"/>
<dbReference type="RefSeq" id="XP_040770579.1">
    <property type="nucleotide sequence ID" value="XM_040907620.1"/>
</dbReference>
<evidence type="ECO:0000313" key="2">
    <source>
        <dbReference type="Proteomes" id="UP000076871"/>
    </source>
</evidence>
<organism evidence="1 2">
    <name type="scientific">Laetiporus sulphureus 93-53</name>
    <dbReference type="NCBI Taxonomy" id="1314785"/>
    <lineage>
        <taxon>Eukaryota</taxon>
        <taxon>Fungi</taxon>
        <taxon>Dikarya</taxon>
        <taxon>Basidiomycota</taxon>
        <taxon>Agaricomycotina</taxon>
        <taxon>Agaricomycetes</taxon>
        <taxon>Polyporales</taxon>
        <taxon>Laetiporus</taxon>
    </lineage>
</organism>
<reference evidence="1 2" key="1">
    <citation type="journal article" date="2016" name="Mol. Biol. Evol.">
        <title>Comparative Genomics of Early-Diverging Mushroom-Forming Fungi Provides Insights into the Origins of Lignocellulose Decay Capabilities.</title>
        <authorList>
            <person name="Nagy L.G."/>
            <person name="Riley R."/>
            <person name="Tritt A."/>
            <person name="Adam C."/>
            <person name="Daum C."/>
            <person name="Floudas D."/>
            <person name="Sun H."/>
            <person name="Yadav J.S."/>
            <person name="Pangilinan J."/>
            <person name="Larsson K.H."/>
            <person name="Matsuura K."/>
            <person name="Barry K."/>
            <person name="Labutti K."/>
            <person name="Kuo R."/>
            <person name="Ohm R.A."/>
            <person name="Bhattacharya S.S."/>
            <person name="Shirouzu T."/>
            <person name="Yoshinaga Y."/>
            <person name="Martin F.M."/>
            <person name="Grigoriev I.V."/>
            <person name="Hibbett D.S."/>
        </authorList>
    </citation>
    <scope>NUCLEOTIDE SEQUENCE [LARGE SCALE GENOMIC DNA]</scope>
    <source>
        <strain evidence="1 2">93-53</strain>
    </source>
</reference>
<gene>
    <name evidence="1" type="ORF">LAESUDRAFT_719387</name>
</gene>